<dbReference type="Proteomes" id="UP000314294">
    <property type="component" value="Unassembled WGS sequence"/>
</dbReference>
<evidence type="ECO:0000313" key="2">
    <source>
        <dbReference type="Proteomes" id="UP000314294"/>
    </source>
</evidence>
<accession>A0A4Z2I223</accession>
<dbReference type="AlphaFoldDB" id="A0A4Z2I223"/>
<protein>
    <submittedName>
        <fullName evidence="1">Uncharacterized protein</fullName>
    </submittedName>
</protein>
<organism evidence="1 2">
    <name type="scientific">Liparis tanakae</name>
    <name type="common">Tanaka's snailfish</name>
    <dbReference type="NCBI Taxonomy" id="230148"/>
    <lineage>
        <taxon>Eukaryota</taxon>
        <taxon>Metazoa</taxon>
        <taxon>Chordata</taxon>
        <taxon>Craniata</taxon>
        <taxon>Vertebrata</taxon>
        <taxon>Euteleostomi</taxon>
        <taxon>Actinopterygii</taxon>
        <taxon>Neopterygii</taxon>
        <taxon>Teleostei</taxon>
        <taxon>Neoteleostei</taxon>
        <taxon>Acanthomorphata</taxon>
        <taxon>Eupercaria</taxon>
        <taxon>Perciformes</taxon>
        <taxon>Cottioidei</taxon>
        <taxon>Cottales</taxon>
        <taxon>Liparidae</taxon>
        <taxon>Liparis</taxon>
    </lineage>
</organism>
<reference evidence="1 2" key="1">
    <citation type="submission" date="2019-03" db="EMBL/GenBank/DDBJ databases">
        <title>First draft genome of Liparis tanakae, snailfish: a comprehensive survey of snailfish specific genes.</title>
        <authorList>
            <person name="Kim W."/>
            <person name="Song I."/>
            <person name="Jeong J.-H."/>
            <person name="Kim D."/>
            <person name="Kim S."/>
            <person name="Ryu S."/>
            <person name="Song J.Y."/>
            <person name="Lee S.K."/>
        </authorList>
    </citation>
    <scope>NUCLEOTIDE SEQUENCE [LARGE SCALE GENOMIC DNA]</scope>
    <source>
        <tissue evidence="1">Muscle</tissue>
    </source>
</reference>
<dbReference type="EMBL" id="SRLO01000145">
    <property type="protein sequence ID" value="TNN71821.1"/>
    <property type="molecule type" value="Genomic_DNA"/>
</dbReference>
<comment type="caution">
    <text evidence="1">The sequence shown here is derived from an EMBL/GenBank/DDBJ whole genome shotgun (WGS) entry which is preliminary data.</text>
</comment>
<gene>
    <name evidence="1" type="ORF">EYF80_017992</name>
</gene>
<sequence length="146" mass="16308">MSSTYESWKLHAICLKYPRKVKGVGHFVKVVPYLEMASAVMAALLLLRRCAAAWLRLSSRHNTRRLSQASTWREPLTVETSTHSLWITGPATALCNPAPGIQMTKSECPRPNLQCVEELSARGFELNDYFTGAKAFLKPKSLSSLK</sequence>
<proteinExistence type="predicted"/>
<keyword evidence="2" id="KW-1185">Reference proteome</keyword>
<name>A0A4Z2I223_9TELE</name>
<evidence type="ECO:0000313" key="1">
    <source>
        <dbReference type="EMBL" id="TNN71821.1"/>
    </source>
</evidence>